<accession>A0A182E0N2</accession>
<dbReference type="Proteomes" id="UP000271087">
    <property type="component" value="Unassembled WGS sequence"/>
</dbReference>
<keyword evidence="3" id="KW-1185">Reference proteome</keyword>
<evidence type="ECO:0000256" key="1">
    <source>
        <dbReference type="SAM" id="MobiDB-lite"/>
    </source>
</evidence>
<feature type="region of interest" description="Disordered" evidence="1">
    <location>
        <begin position="74"/>
        <end position="114"/>
    </location>
</feature>
<dbReference type="EMBL" id="UYRW01000194">
    <property type="protein sequence ID" value="VDK64327.1"/>
    <property type="molecule type" value="Genomic_DNA"/>
</dbReference>
<evidence type="ECO:0000313" key="2">
    <source>
        <dbReference type="EMBL" id="VDK64327.1"/>
    </source>
</evidence>
<evidence type="ECO:0000313" key="3">
    <source>
        <dbReference type="Proteomes" id="UP000271087"/>
    </source>
</evidence>
<proteinExistence type="predicted"/>
<reference evidence="4" key="1">
    <citation type="submission" date="2016-06" db="UniProtKB">
        <authorList>
            <consortium name="WormBaseParasite"/>
        </authorList>
    </citation>
    <scope>IDENTIFICATION</scope>
</reference>
<feature type="compositionally biased region" description="Polar residues" evidence="1">
    <location>
        <begin position="88"/>
        <end position="114"/>
    </location>
</feature>
<name>A0A182E0N2_ONCOC</name>
<reference evidence="2 3" key="2">
    <citation type="submission" date="2018-08" db="EMBL/GenBank/DDBJ databases">
        <authorList>
            <person name="Laetsch R D."/>
            <person name="Stevens L."/>
            <person name="Kumar S."/>
            <person name="Blaxter L. M."/>
        </authorList>
    </citation>
    <scope>NUCLEOTIDE SEQUENCE [LARGE SCALE GENOMIC DNA]</scope>
</reference>
<dbReference type="OrthoDB" id="2564984at2759"/>
<protein>
    <submittedName>
        <fullName evidence="4">LITAF domain-containing protein</fullName>
    </submittedName>
</protein>
<organism evidence="4">
    <name type="scientific">Onchocerca ochengi</name>
    <name type="common">Filarial nematode worm</name>
    <dbReference type="NCBI Taxonomy" id="42157"/>
    <lineage>
        <taxon>Eukaryota</taxon>
        <taxon>Metazoa</taxon>
        <taxon>Ecdysozoa</taxon>
        <taxon>Nematoda</taxon>
        <taxon>Chromadorea</taxon>
        <taxon>Rhabditida</taxon>
        <taxon>Spirurina</taxon>
        <taxon>Spiruromorpha</taxon>
        <taxon>Filarioidea</taxon>
        <taxon>Onchocercidae</taxon>
        <taxon>Onchocerca</taxon>
    </lineage>
</organism>
<dbReference type="WBParaSite" id="nOo.2.0.1.t01511-RA">
    <property type="protein sequence ID" value="nOo.2.0.1.t01511-RA"/>
    <property type="gene ID" value="nOo.2.0.1.g01511"/>
</dbReference>
<evidence type="ECO:0000313" key="4">
    <source>
        <dbReference type="WBParaSite" id="nOo.2.0.1.t01511-RA"/>
    </source>
</evidence>
<sequence length="114" mass="12858">MAVCPVCKVNSVKKRATWRGLLYCILCFPCGIYCCLKNRVWFCPLCTNEINYSDGREPSFSRDYRCYRSFKKVSNSDTTDNEEHGIPESQTTSCGRTVSGDSESTSSTTPVLKQ</sequence>
<gene>
    <name evidence="2" type="ORF">NOO_LOCUS1511</name>
</gene>
<dbReference type="AlphaFoldDB" id="A0A182E0N2"/>